<dbReference type="AlphaFoldDB" id="A0A1E7FJR9"/>
<keyword evidence="2" id="KW-1185">Reference proteome</keyword>
<gene>
    <name evidence="1" type="ORF">FRACYDRAFT_238444</name>
</gene>
<dbReference type="KEGG" id="fcy:FRACYDRAFT_238444"/>
<accession>A0A1E7FJR9</accession>
<organism evidence="1 2">
    <name type="scientific">Fragilariopsis cylindrus CCMP1102</name>
    <dbReference type="NCBI Taxonomy" id="635003"/>
    <lineage>
        <taxon>Eukaryota</taxon>
        <taxon>Sar</taxon>
        <taxon>Stramenopiles</taxon>
        <taxon>Ochrophyta</taxon>
        <taxon>Bacillariophyta</taxon>
        <taxon>Bacillariophyceae</taxon>
        <taxon>Bacillariophycidae</taxon>
        <taxon>Bacillariales</taxon>
        <taxon>Bacillariaceae</taxon>
        <taxon>Fragilariopsis</taxon>
    </lineage>
</organism>
<evidence type="ECO:0000313" key="1">
    <source>
        <dbReference type="EMBL" id="OEU18013.1"/>
    </source>
</evidence>
<dbReference type="Proteomes" id="UP000095751">
    <property type="component" value="Unassembled WGS sequence"/>
</dbReference>
<protein>
    <submittedName>
        <fullName evidence="1">Uncharacterized protein</fullName>
    </submittedName>
</protein>
<reference evidence="1 2" key="1">
    <citation type="submission" date="2016-09" db="EMBL/GenBank/DDBJ databases">
        <title>Extensive genetic diversity and differential bi-allelic expression allows diatom success in the polar Southern Ocean.</title>
        <authorList>
            <consortium name="DOE Joint Genome Institute"/>
            <person name="Mock T."/>
            <person name="Otillar R.P."/>
            <person name="Strauss J."/>
            <person name="Dupont C."/>
            <person name="Frickenhaus S."/>
            <person name="Maumus F."/>
            <person name="Mcmullan M."/>
            <person name="Sanges R."/>
            <person name="Schmutz J."/>
            <person name="Toseland A."/>
            <person name="Valas R."/>
            <person name="Veluchamy A."/>
            <person name="Ward B.J."/>
            <person name="Allen A."/>
            <person name="Barry K."/>
            <person name="Falciatore A."/>
            <person name="Ferrante M."/>
            <person name="Fortunato A.E."/>
            <person name="Gloeckner G."/>
            <person name="Gruber A."/>
            <person name="Hipkin R."/>
            <person name="Janech M."/>
            <person name="Kroth P."/>
            <person name="Leese F."/>
            <person name="Lindquist E."/>
            <person name="Lyon B.R."/>
            <person name="Martin J."/>
            <person name="Mayer C."/>
            <person name="Parker M."/>
            <person name="Quesneville H."/>
            <person name="Raymond J."/>
            <person name="Uhlig C."/>
            <person name="Valentin K.U."/>
            <person name="Worden A.Z."/>
            <person name="Armbrust E.V."/>
            <person name="Bowler C."/>
            <person name="Green B."/>
            <person name="Moulton V."/>
            <person name="Van Oosterhout C."/>
            <person name="Grigoriev I."/>
        </authorList>
    </citation>
    <scope>NUCLEOTIDE SEQUENCE [LARGE SCALE GENOMIC DNA]</scope>
    <source>
        <strain evidence="1 2">CCMP1102</strain>
    </source>
</reference>
<dbReference type="OrthoDB" id="51728at2759"/>
<sequence>MKFTISSSVTFLAFVAVPNNGRVVQGALSPAVTCCKDNGGSYQLVDGGDAICAKNNVYTEAYTFMSNNCPAPDDEEYTVYAYNSCPSIVGAEFALNDNDNGGAYEVDVYLEVNACKIAGYTDQSDVSYKAVGSFAASGDRSCKNIGNSNNNQCGDVKNLPANSCVIDIC</sequence>
<evidence type="ECO:0000313" key="2">
    <source>
        <dbReference type="Proteomes" id="UP000095751"/>
    </source>
</evidence>
<proteinExistence type="predicted"/>
<name>A0A1E7FJR9_9STRA</name>
<dbReference type="EMBL" id="KV784357">
    <property type="protein sequence ID" value="OEU18013.1"/>
    <property type="molecule type" value="Genomic_DNA"/>
</dbReference>
<dbReference type="InParanoid" id="A0A1E7FJR9"/>